<evidence type="ECO:0000313" key="15">
    <source>
        <dbReference type="Proteomes" id="UP001575105"/>
    </source>
</evidence>
<comment type="cofactor">
    <cofactor evidence="1 11">
        <name>FAD</name>
        <dbReference type="ChEBI" id="CHEBI:57692"/>
    </cofactor>
</comment>
<keyword evidence="6 11" id="KW-0662">Pyridine nucleotide biosynthesis</keyword>
<dbReference type="SUPFAM" id="SSF46977">
    <property type="entry name" value="Succinate dehydrogenase/fumarate reductase flavoprotein C-terminal domain"/>
    <property type="match status" value="1"/>
</dbReference>
<dbReference type="Proteomes" id="UP001575105">
    <property type="component" value="Unassembled WGS sequence"/>
</dbReference>
<evidence type="ECO:0000256" key="4">
    <source>
        <dbReference type="ARBA" id="ARBA00012173"/>
    </source>
</evidence>
<dbReference type="InterPro" id="IPR005288">
    <property type="entry name" value="NadB"/>
</dbReference>
<dbReference type="InterPro" id="IPR036188">
    <property type="entry name" value="FAD/NAD-bd_sf"/>
</dbReference>
<dbReference type="RefSeq" id="WP_425344116.1">
    <property type="nucleotide sequence ID" value="NZ_JBGUBD010000002.1"/>
</dbReference>
<comment type="function">
    <text evidence="11">Catalyzes the oxidation of L-aspartate to iminoaspartate.</text>
</comment>
<dbReference type="PANTHER" id="PTHR42716">
    <property type="entry name" value="L-ASPARTATE OXIDASE"/>
    <property type="match status" value="1"/>
</dbReference>
<comment type="pathway">
    <text evidence="2 11">Cofactor biosynthesis; NAD(+) biosynthesis; iminoaspartate from L-aspartate (oxidase route): step 1/1.</text>
</comment>
<evidence type="ECO:0000259" key="12">
    <source>
        <dbReference type="Pfam" id="PF00890"/>
    </source>
</evidence>
<dbReference type="InterPro" id="IPR027477">
    <property type="entry name" value="Succ_DH/fumarate_Rdtase_cat_sf"/>
</dbReference>
<accession>A0ABV4U3Y9</accession>
<dbReference type="GO" id="GO:0008734">
    <property type="term" value="F:L-aspartate oxidase activity"/>
    <property type="evidence" value="ECO:0007669"/>
    <property type="project" value="UniProtKB-EC"/>
</dbReference>
<evidence type="ECO:0000256" key="6">
    <source>
        <dbReference type="ARBA" id="ARBA00022642"/>
    </source>
</evidence>
<evidence type="ECO:0000259" key="13">
    <source>
        <dbReference type="Pfam" id="PF02910"/>
    </source>
</evidence>
<keyword evidence="7 11" id="KW-0274">FAD</keyword>
<dbReference type="PIRSF" id="PIRSF000171">
    <property type="entry name" value="SDHA_APRA_LASPO"/>
    <property type="match status" value="1"/>
</dbReference>
<evidence type="ECO:0000256" key="3">
    <source>
        <dbReference type="ARBA" id="ARBA00008562"/>
    </source>
</evidence>
<dbReference type="InterPro" id="IPR037099">
    <property type="entry name" value="Fum_R/Succ_DH_flav-like_C_sf"/>
</dbReference>
<dbReference type="Gene3D" id="3.90.700.10">
    <property type="entry name" value="Succinate dehydrogenase/fumarate reductase flavoprotein, catalytic domain"/>
    <property type="match status" value="1"/>
</dbReference>
<dbReference type="EC" id="1.4.3.16" evidence="4 10"/>
<dbReference type="SUPFAM" id="SSF56425">
    <property type="entry name" value="Succinate dehydrogenase/fumarate reductase flavoprotein, catalytic domain"/>
    <property type="match status" value="1"/>
</dbReference>
<evidence type="ECO:0000256" key="10">
    <source>
        <dbReference type="NCBIfam" id="TIGR00551"/>
    </source>
</evidence>
<reference evidence="14 15" key="1">
    <citation type="submission" date="2024-08" db="EMBL/GenBank/DDBJ databases">
        <title>Whole-genome sequencing of halo(alkali)philic microorganisms from hypersaline lakes.</title>
        <authorList>
            <person name="Sorokin D.Y."/>
            <person name="Merkel A.Y."/>
            <person name="Messina E."/>
            <person name="Yakimov M."/>
        </authorList>
    </citation>
    <scope>NUCLEOTIDE SEQUENCE [LARGE SCALE GENOMIC DNA]</scope>
    <source>
        <strain evidence="14 15">AB-hyl4</strain>
    </source>
</reference>
<dbReference type="Gene3D" id="3.50.50.60">
    <property type="entry name" value="FAD/NAD(P)-binding domain"/>
    <property type="match status" value="1"/>
</dbReference>
<dbReference type="NCBIfam" id="TIGR00551">
    <property type="entry name" value="nadB"/>
    <property type="match status" value="1"/>
</dbReference>
<evidence type="ECO:0000256" key="5">
    <source>
        <dbReference type="ARBA" id="ARBA00022630"/>
    </source>
</evidence>
<dbReference type="InterPro" id="IPR015939">
    <property type="entry name" value="Fum_Rdtase/Succ_DH_flav-like_C"/>
</dbReference>
<comment type="caution">
    <text evidence="14">The sequence shown here is derived from an EMBL/GenBank/DDBJ whole genome shotgun (WGS) entry which is preliminary data.</text>
</comment>
<feature type="domain" description="FAD-dependent oxidoreductase 2 FAD-binding" evidence="12">
    <location>
        <begin position="24"/>
        <end position="412"/>
    </location>
</feature>
<gene>
    <name evidence="14" type="primary">nadB</name>
    <name evidence="14" type="ORF">ACERK3_02660</name>
</gene>
<dbReference type="Gene3D" id="1.20.58.100">
    <property type="entry name" value="Fumarate reductase/succinate dehydrogenase flavoprotein-like, C-terminal domain"/>
    <property type="match status" value="1"/>
</dbReference>
<evidence type="ECO:0000256" key="8">
    <source>
        <dbReference type="ARBA" id="ARBA00023002"/>
    </source>
</evidence>
<comment type="similarity">
    <text evidence="3 11">Belongs to the FAD-dependent oxidoreductase 2 family. NadB subfamily.</text>
</comment>
<organism evidence="14 15">
    <name type="scientific">Natronomicrosphaera hydrolytica</name>
    <dbReference type="NCBI Taxonomy" id="3242702"/>
    <lineage>
        <taxon>Bacteria</taxon>
        <taxon>Pseudomonadati</taxon>
        <taxon>Planctomycetota</taxon>
        <taxon>Phycisphaerae</taxon>
        <taxon>Phycisphaerales</taxon>
        <taxon>Phycisphaeraceae</taxon>
        <taxon>Natronomicrosphaera</taxon>
    </lineage>
</organism>
<dbReference type="SUPFAM" id="SSF51905">
    <property type="entry name" value="FAD/NAD(P)-binding domain"/>
    <property type="match status" value="1"/>
</dbReference>
<evidence type="ECO:0000256" key="2">
    <source>
        <dbReference type="ARBA" id="ARBA00004950"/>
    </source>
</evidence>
<comment type="catalytic activity">
    <reaction evidence="9">
        <text>L-aspartate + O2 = iminosuccinate + H2O2</text>
        <dbReference type="Rhea" id="RHEA:25876"/>
        <dbReference type="ChEBI" id="CHEBI:15379"/>
        <dbReference type="ChEBI" id="CHEBI:16240"/>
        <dbReference type="ChEBI" id="CHEBI:29991"/>
        <dbReference type="ChEBI" id="CHEBI:77875"/>
        <dbReference type="EC" id="1.4.3.16"/>
    </reaction>
    <physiologicalReaction direction="left-to-right" evidence="9">
        <dbReference type="Rhea" id="RHEA:25877"/>
    </physiologicalReaction>
</comment>
<keyword evidence="5 11" id="KW-0285">Flavoprotein</keyword>
<evidence type="ECO:0000313" key="14">
    <source>
        <dbReference type="EMBL" id="MFA9477189.1"/>
    </source>
</evidence>
<name>A0ABV4U3Y9_9BACT</name>
<comment type="subcellular location">
    <subcellularLocation>
        <location evidence="11">Cytoplasm</location>
    </subcellularLocation>
</comment>
<evidence type="ECO:0000256" key="7">
    <source>
        <dbReference type="ARBA" id="ARBA00022827"/>
    </source>
</evidence>
<evidence type="ECO:0000256" key="1">
    <source>
        <dbReference type="ARBA" id="ARBA00001974"/>
    </source>
</evidence>
<evidence type="ECO:0000256" key="11">
    <source>
        <dbReference type="RuleBase" id="RU362049"/>
    </source>
</evidence>
<feature type="domain" description="Fumarate reductase/succinate dehydrogenase flavoprotein-like C-terminal" evidence="13">
    <location>
        <begin position="458"/>
        <end position="550"/>
    </location>
</feature>
<dbReference type="InterPro" id="IPR003953">
    <property type="entry name" value="FAD-dep_OxRdtase_2_FAD-bd"/>
</dbReference>
<dbReference type="Pfam" id="PF00890">
    <property type="entry name" value="FAD_binding_2"/>
    <property type="match status" value="1"/>
</dbReference>
<protein>
    <recommendedName>
        <fullName evidence="4 10">L-aspartate oxidase</fullName>
        <ecNumber evidence="4 10">1.4.3.16</ecNumber>
    </recommendedName>
</protein>
<dbReference type="PANTHER" id="PTHR42716:SF2">
    <property type="entry name" value="L-ASPARTATE OXIDASE, CHLOROPLASTIC"/>
    <property type="match status" value="1"/>
</dbReference>
<keyword evidence="8 11" id="KW-0560">Oxidoreductase</keyword>
<dbReference type="PRINTS" id="PR00368">
    <property type="entry name" value="FADPNR"/>
</dbReference>
<dbReference type="EMBL" id="JBGUBD010000002">
    <property type="protein sequence ID" value="MFA9477189.1"/>
    <property type="molecule type" value="Genomic_DNA"/>
</dbReference>
<proteinExistence type="inferred from homology"/>
<evidence type="ECO:0000256" key="9">
    <source>
        <dbReference type="ARBA" id="ARBA00048305"/>
    </source>
</evidence>
<keyword evidence="15" id="KW-1185">Reference proteome</keyword>
<sequence length="566" mass="61621">MHGFHERRYLIPFRATLLPQIFTDVLVIGTGVAGMRAALSAAGEPSDGKPADDGPEVIIVGKGPLQKSSTYWAQGGIAAVLDADDSIDEHVSDTLVAGAGLCDAAVVRSVVEAGPRCVNELIDWGMPFDRSDDALAFGREGGHSRFRVLHSDGDATGKALALTLAAQTRAQPRIRHFEECFVLDLITTESHDGGAGPTQCLGVITHHPRYGLQVIWAQATILASGGCGQVFRESTNPGVATGDGLAMASRAGAELMDLPFMQFHPTTLYVAGASRSLITEAVRGEGAHLIDRHGQRFMFDYDERGELAPRDIVSRAILQQMGKTGHTHVYLDVRHLGRERFGQRFPGIAKLLEKFDIDPGTTPVPVHPSAHYMIGGVRTDAVGRTSIPGLYAAGEVACTGLHGANRLASNSLLEGLVFGALAGRDARAQLVGNGRSPHKIVADIRPSDRSELDLADVRSSLRSVMWRHVGIEREGERLAEVSEMFEFWARYTMDKIFDDRAGWEVQNMLTVGALMTRAARWREESRGTHFRVDHPEPKEAFRVHDVWLRGRDEPTTRPVAEPTEAE</sequence>
<dbReference type="Pfam" id="PF02910">
    <property type="entry name" value="Succ_DH_flav_C"/>
    <property type="match status" value="1"/>
</dbReference>